<dbReference type="EMBL" id="CAKJVE010000004">
    <property type="protein sequence ID" value="CAG9705606.1"/>
    <property type="molecule type" value="Genomic_DNA"/>
</dbReference>
<comment type="caution">
    <text evidence="1">The sequence shown here is derived from an EMBL/GenBank/DDBJ whole genome shotgun (WGS) entry which is preliminary data.</text>
</comment>
<organism evidence="1 2">
    <name type="scientific">Clostridium neonatale</name>
    <dbReference type="NCBI Taxonomy" id="137838"/>
    <lineage>
        <taxon>Bacteria</taxon>
        <taxon>Bacillati</taxon>
        <taxon>Bacillota</taxon>
        <taxon>Clostridia</taxon>
        <taxon>Eubacteriales</taxon>
        <taxon>Clostridiaceae</taxon>
        <taxon>Clostridium</taxon>
    </lineage>
</organism>
<accession>A0AA86JQR6</accession>
<dbReference type="RefSeq" id="WP_210885906.1">
    <property type="nucleotide sequence ID" value="NZ_CAKJVE010000004.1"/>
</dbReference>
<protein>
    <submittedName>
        <fullName evidence="1">Uncharacterized protein</fullName>
    </submittedName>
</protein>
<proteinExistence type="predicted"/>
<evidence type="ECO:0000313" key="2">
    <source>
        <dbReference type="Proteomes" id="UP000789738"/>
    </source>
</evidence>
<dbReference type="AlphaFoldDB" id="A0AA86JQR6"/>
<evidence type="ECO:0000313" key="1">
    <source>
        <dbReference type="EMBL" id="CAG9705606.1"/>
    </source>
</evidence>
<dbReference type="Proteomes" id="UP000789738">
    <property type="component" value="Unassembled WGS sequence"/>
</dbReference>
<name>A0AA86JQR6_9CLOT</name>
<sequence>MEKIKILLRLISFILFFAVAIKAGDVLGNYLLRILKIMLKRRQLLI</sequence>
<reference evidence="1" key="1">
    <citation type="submission" date="2021-10" db="EMBL/GenBank/DDBJ databases">
        <authorList>
            <person name="Mesa V."/>
        </authorList>
    </citation>
    <scope>NUCLEOTIDE SEQUENCE</scope>
    <source>
        <strain evidence="1">CC3_PB</strain>
    </source>
</reference>
<gene>
    <name evidence="1" type="ORF">CNEO_41956</name>
</gene>